<dbReference type="EMBL" id="CM000950">
    <property type="protein sequence ID" value="EFH32233.1"/>
    <property type="molecule type" value="Genomic_DNA"/>
</dbReference>
<dbReference type="InterPro" id="IPR016039">
    <property type="entry name" value="Thiolase-like"/>
</dbReference>
<dbReference type="SMART" id="SM00825">
    <property type="entry name" value="PKS_KS"/>
    <property type="match status" value="1"/>
</dbReference>
<keyword evidence="1" id="KW-0596">Phosphopantetheine</keyword>
<evidence type="ECO:0000313" key="6">
    <source>
        <dbReference type="EMBL" id="EFH32233.1"/>
    </source>
</evidence>
<dbReference type="GO" id="GO:0071770">
    <property type="term" value="P:DIM/DIP cell wall layer assembly"/>
    <property type="evidence" value="ECO:0007669"/>
    <property type="project" value="TreeGrafter"/>
</dbReference>
<name>D6X7I9_STRE2</name>
<dbReference type="InterPro" id="IPR014031">
    <property type="entry name" value="Ketoacyl_synth_C"/>
</dbReference>
<dbReference type="eggNOG" id="COG3321">
    <property type="taxonomic scope" value="Bacteria"/>
</dbReference>
<dbReference type="SUPFAM" id="SSF53901">
    <property type="entry name" value="Thiolase-like"/>
    <property type="match status" value="1"/>
</dbReference>
<dbReference type="InterPro" id="IPR050091">
    <property type="entry name" value="PKS_NRPS_Biosynth_Enz"/>
</dbReference>
<dbReference type="GO" id="GO:0004312">
    <property type="term" value="F:fatty acid synthase activity"/>
    <property type="evidence" value="ECO:0007669"/>
    <property type="project" value="TreeGrafter"/>
</dbReference>
<reference evidence="7" key="1">
    <citation type="submission" date="2008-02" db="EMBL/GenBank/DDBJ databases">
        <authorList>
            <consortium name="The Broad Institute Genome Sequencing Platform"/>
            <person name="Fischbach M."/>
            <person name="Ward D."/>
            <person name="Young S."/>
            <person name="Jaffe D."/>
            <person name="Gnerre S."/>
            <person name="Berlin A."/>
            <person name="Heiman D."/>
            <person name="Hepburn T."/>
            <person name="Sykes S."/>
            <person name="Alvarado L."/>
            <person name="Kodira C.D."/>
            <person name="Straight P."/>
            <person name="Clardy J."/>
            <person name="Hung D."/>
            <person name="Kolter R."/>
            <person name="Mekalanos J."/>
            <person name="Walker S."/>
            <person name="Walsh C.T."/>
            <person name="Lander E."/>
            <person name="Galagan J."/>
            <person name="Nusbaum C."/>
            <person name="Birren B."/>
        </authorList>
    </citation>
    <scope>NUCLEOTIDE SEQUENCE [LARGE SCALE GENOMIC DNA]</scope>
    <source>
        <strain evidence="7">ATCC 25486 / DSM 40338 / CBS 914.69 / JCM 4507 / NBRC 13074 / NRRL 2958 / 5647</strain>
    </source>
</reference>
<organism evidence="6 7">
    <name type="scientific">Streptomyces pristinaespiralis (strain ATCC 25486 / DSM 40338 / CBS 914.69 / JCM 4507 / KCC S-0507 / NBRC 13074 / NRRL 2958 / 5647)</name>
    <dbReference type="NCBI Taxonomy" id="457429"/>
    <lineage>
        <taxon>Bacteria</taxon>
        <taxon>Bacillati</taxon>
        <taxon>Actinomycetota</taxon>
        <taxon>Actinomycetes</taxon>
        <taxon>Kitasatosporales</taxon>
        <taxon>Streptomycetaceae</taxon>
        <taxon>Streptomyces</taxon>
    </lineage>
</organism>
<evidence type="ECO:0000256" key="1">
    <source>
        <dbReference type="ARBA" id="ARBA00022450"/>
    </source>
</evidence>
<protein>
    <submittedName>
        <fullName evidence="6">Beta-ketoacyl synthase domain-containing protein</fullName>
    </submittedName>
</protein>
<keyword evidence="4" id="KW-0012">Acyltransferase</keyword>
<evidence type="ECO:0000256" key="2">
    <source>
        <dbReference type="ARBA" id="ARBA00022553"/>
    </source>
</evidence>
<keyword evidence="7" id="KW-1185">Reference proteome</keyword>
<evidence type="ECO:0000259" key="5">
    <source>
        <dbReference type="PROSITE" id="PS52004"/>
    </source>
</evidence>
<dbReference type="HOGENOM" id="CLU_000022_16_2_11"/>
<evidence type="ECO:0000256" key="4">
    <source>
        <dbReference type="ARBA" id="ARBA00023315"/>
    </source>
</evidence>
<feature type="domain" description="Ketosynthase family 3 (KS3)" evidence="5">
    <location>
        <begin position="1"/>
        <end position="353"/>
    </location>
</feature>
<dbReference type="PANTHER" id="PTHR43775">
    <property type="entry name" value="FATTY ACID SYNTHASE"/>
    <property type="match status" value="1"/>
</dbReference>
<dbReference type="Proteomes" id="UP000002805">
    <property type="component" value="Chromosome"/>
</dbReference>
<dbReference type="CDD" id="cd00833">
    <property type="entry name" value="PKS"/>
    <property type="match status" value="1"/>
</dbReference>
<proteinExistence type="predicted"/>
<dbReference type="InterPro" id="IPR014030">
    <property type="entry name" value="Ketoacyl_synth_N"/>
</dbReference>
<sequence length="360" mass="37352">MPPREAELTDPQARLFLQEAWRALEHAGQRTADLAGTRCGVHAGVMMNDYQDLIERTSEHARLAQVMQGNSNSLLAARIAYHLDLKGPAVTVDTACSSSLVALHQACQALWLGDADMMLVGGVTLYLTELPHVFMSRAGMLSPTGRCRPFDAAADGIVPGEGCAVVVLKPLSRALADADPVHAVIRASGLNQDGRTNGITAPSAASQARLIGDTLGRFGLDASGIDYVEAHGTGTPLGDPIEVTALNKVFAPAARPVGSVPIGSVKGNVGHTSAAAGLAGLLKAIGVVRTGDIPPSLHCTPHTLNPAIPFGEGPFTVATERRTLPAAPGGRPRRASVSSFGFSGTNAYVVVEQAPHRPAP</sequence>
<dbReference type="InterPro" id="IPR020841">
    <property type="entry name" value="PKS_Beta-ketoAc_synthase_dom"/>
</dbReference>
<dbReference type="GO" id="GO:0005886">
    <property type="term" value="C:plasma membrane"/>
    <property type="evidence" value="ECO:0007669"/>
    <property type="project" value="TreeGrafter"/>
</dbReference>
<evidence type="ECO:0000256" key="3">
    <source>
        <dbReference type="ARBA" id="ARBA00022679"/>
    </source>
</evidence>
<dbReference type="PANTHER" id="PTHR43775:SF37">
    <property type="entry name" value="SI:DKEY-61P9.11"/>
    <property type="match status" value="1"/>
</dbReference>
<gene>
    <name evidence="6" type="ORF">SSDG_07497</name>
</gene>
<dbReference type="PROSITE" id="PS52004">
    <property type="entry name" value="KS3_2"/>
    <property type="match status" value="1"/>
</dbReference>
<feature type="non-terminal residue" evidence="6">
    <location>
        <position position="360"/>
    </location>
</feature>
<dbReference type="AlphaFoldDB" id="D6X7I9"/>
<dbReference type="GO" id="GO:0006633">
    <property type="term" value="P:fatty acid biosynthetic process"/>
    <property type="evidence" value="ECO:0007669"/>
    <property type="project" value="InterPro"/>
</dbReference>
<keyword evidence="3" id="KW-0808">Transferase</keyword>
<dbReference type="InterPro" id="IPR018201">
    <property type="entry name" value="Ketoacyl_synth_AS"/>
</dbReference>
<dbReference type="Pfam" id="PF00109">
    <property type="entry name" value="ketoacyl-synt"/>
    <property type="match status" value="1"/>
</dbReference>
<reference evidence="7" key="2">
    <citation type="submission" date="2009-10" db="EMBL/GenBank/DDBJ databases">
        <title>The genome sequence of Streptomyces pristinaespiralis strain ATCC 25486.</title>
        <authorList>
            <consortium name="The Broad Institute Genome Sequencing Platform"/>
            <consortium name="Broad Institute Microbial Sequencing Center"/>
            <person name="Fischbach M."/>
            <person name="Godfrey P."/>
            <person name="Ward D."/>
            <person name="Young S."/>
            <person name="Zeng Q."/>
            <person name="Koehrsen M."/>
            <person name="Alvarado L."/>
            <person name="Berlin A.M."/>
            <person name="Bochicchio J."/>
            <person name="Borenstein D."/>
            <person name="Chapman S.B."/>
            <person name="Chen Z."/>
            <person name="Engels R."/>
            <person name="Freedman E."/>
            <person name="Gellesch M."/>
            <person name="Goldberg J."/>
            <person name="Griggs A."/>
            <person name="Gujja S."/>
            <person name="Heilman E.R."/>
            <person name="Heiman D.I."/>
            <person name="Hepburn T.A."/>
            <person name="Howarth C."/>
            <person name="Jen D."/>
            <person name="Larson L."/>
            <person name="Lewis B."/>
            <person name="Mehta T."/>
            <person name="Park D."/>
            <person name="Pearson M."/>
            <person name="Richards J."/>
            <person name="Roberts A."/>
            <person name="Saif S."/>
            <person name="Shea T.D."/>
            <person name="Shenoy N."/>
            <person name="Sisk P."/>
            <person name="Stolte C."/>
            <person name="Sykes S.N."/>
            <person name="Thomson T."/>
            <person name="Walk T."/>
            <person name="White J."/>
            <person name="Yandava C."/>
            <person name="Straight P."/>
            <person name="Clardy J."/>
            <person name="Hung D."/>
            <person name="Kolter R."/>
            <person name="Mekalanos J."/>
            <person name="Walker S."/>
            <person name="Walsh C.T."/>
            <person name="Wieland-Brown L.C."/>
            <person name="Haas B."/>
            <person name="Nusbaum C."/>
            <person name="Birren B."/>
        </authorList>
    </citation>
    <scope>NUCLEOTIDE SEQUENCE [LARGE SCALE GENOMIC DNA]</scope>
    <source>
        <strain evidence="7">ATCC 25486 / DSM 40338 / CBS 914.69 / JCM 4507 / NBRC 13074 / NRRL 2958 / 5647</strain>
    </source>
</reference>
<dbReference type="Pfam" id="PF02801">
    <property type="entry name" value="Ketoacyl-synt_C"/>
    <property type="match status" value="1"/>
</dbReference>
<dbReference type="Gene3D" id="3.40.47.10">
    <property type="match status" value="1"/>
</dbReference>
<dbReference type="PROSITE" id="PS00606">
    <property type="entry name" value="KS3_1"/>
    <property type="match status" value="1"/>
</dbReference>
<keyword evidence="2" id="KW-0597">Phosphoprotein</keyword>
<dbReference type="GO" id="GO:0004315">
    <property type="term" value="F:3-oxoacyl-[acyl-carrier-protein] synthase activity"/>
    <property type="evidence" value="ECO:0007669"/>
    <property type="project" value="InterPro"/>
</dbReference>
<accession>D6X7I9</accession>
<dbReference type="RefSeq" id="WP_005321608.1">
    <property type="nucleotide sequence ID" value="NZ_CM000950.1"/>
</dbReference>
<evidence type="ECO:0000313" key="7">
    <source>
        <dbReference type="Proteomes" id="UP000002805"/>
    </source>
</evidence>
<dbReference type="GO" id="GO:0005737">
    <property type="term" value="C:cytoplasm"/>
    <property type="evidence" value="ECO:0007669"/>
    <property type="project" value="TreeGrafter"/>
</dbReference>